<dbReference type="RefSeq" id="WP_142864516.1">
    <property type="nucleotide sequence ID" value="NZ_VJMF01000103.1"/>
</dbReference>
<dbReference type="Proteomes" id="UP000316781">
    <property type="component" value="Unassembled WGS sequence"/>
</dbReference>
<keyword evidence="2" id="KW-0812">Transmembrane</keyword>
<feature type="coiled-coil region" evidence="1">
    <location>
        <begin position="44"/>
        <end position="71"/>
    </location>
</feature>
<comment type="caution">
    <text evidence="3">The sequence shown here is derived from an EMBL/GenBank/DDBJ whole genome shotgun (WGS) entry which is preliminary data.</text>
</comment>
<sequence length="103" mass="10897">MSAAVAFDTVKFVEKLEAAGIPHAQAKATAEAFAEATSQELATKADLAAVKTDLETKIEKAELRLEAKIEATKAEIIKWLFGTIGFQTLVILGAVLALGLTHS</sequence>
<evidence type="ECO:0000313" key="3">
    <source>
        <dbReference type="EMBL" id="TRL25521.1"/>
    </source>
</evidence>
<evidence type="ECO:0000256" key="2">
    <source>
        <dbReference type="SAM" id="Phobius"/>
    </source>
</evidence>
<reference evidence="3 4" key="1">
    <citation type="submission" date="2019-07" db="EMBL/GenBank/DDBJ databases">
        <title>Ln-dependent methylotrophs.</title>
        <authorList>
            <person name="Tani A."/>
        </authorList>
    </citation>
    <scope>NUCLEOTIDE SEQUENCE [LARGE SCALE GENOMIC DNA]</scope>
    <source>
        <strain evidence="3 4">SM89A</strain>
    </source>
</reference>
<dbReference type="Gene3D" id="1.20.5.340">
    <property type="match status" value="1"/>
</dbReference>
<evidence type="ECO:0000256" key="1">
    <source>
        <dbReference type="SAM" id="Coils"/>
    </source>
</evidence>
<proteinExistence type="predicted"/>
<dbReference type="AlphaFoldDB" id="A0A549SD98"/>
<keyword evidence="2" id="KW-0472">Membrane</keyword>
<organism evidence="3 4">
    <name type="scientific">Methylosinus sporium</name>
    <dbReference type="NCBI Taxonomy" id="428"/>
    <lineage>
        <taxon>Bacteria</taxon>
        <taxon>Pseudomonadati</taxon>
        <taxon>Pseudomonadota</taxon>
        <taxon>Alphaproteobacteria</taxon>
        <taxon>Hyphomicrobiales</taxon>
        <taxon>Methylocystaceae</taxon>
        <taxon>Methylosinus</taxon>
    </lineage>
</organism>
<name>A0A549SD98_METSR</name>
<protein>
    <submittedName>
        <fullName evidence="3">DUF1640 domain-containing protein</fullName>
    </submittedName>
</protein>
<gene>
    <name evidence="3" type="ORF">FM996_20170</name>
</gene>
<feature type="transmembrane region" description="Helical" evidence="2">
    <location>
        <begin position="79"/>
        <end position="100"/>
    </location>
</feature>
<keyword evidence="2" id="KW-1133">Transmembrane helix</keyword>
<accession>A0A549SD98</accession>
<keyword evidence="1" id="KW-0175">Coiled coil</keyword>
<dbReference type="EMBL" id="VJMF01000103">
    <property type="protein sequence ID" value="TRL25521.1"/>
    <property type="molecule type" value="Genomic_DNA"/>
</dbReference>
<evidence type="ECO:0000313" key="4">
    <source>
        <dbReference type="Proteomes" id="UP000316781"/>
    </source>
</evidence>